<sequence>MIPAGLSLRVVWNNRKVLSSSKAFRSLAWTG</sequence>
<protein>
    <submittedName>
        <fullName evidence="1">Uncharacterized protein</fullName>
    </submittedName>
</protein>
<name>A0A0E9VCQ2_ANGAN</name>
<dbReference type="EMBL" id="GBXM01033579">
    <property type="protein sequence ID" value="JAH74998.1"/>
    <property type="molecule type" value="Transcribed_RNA"/>
</dbReference>
<evidence type="ECO:0000313" key="1">
    <source>
        <dbReference type="EMBL" id="JAH74998.1"/>
    </source>
</evidence>
<proteinExistence type="predicted"/>
<reference evidence="1" key="1">
    <citation type="submission" date="2014-11" db="EMBL/GenBank/DDBJ databases">
        <authorList>
            <person name="Amaro Gonzalez C."/>
        </authorList>
    </citation>
    <scope>NUCLEOTIDE SEQUENCE</scope>
</reference>
<organism evidence="1">
    <name type="scientific">Anguilla anguilla</name>
    <name type="common">European freshwater eel</name>
    <name type="synonym">Muraena anguilla</name>
    <dbReference type="NCBI Taxonomy" id="7936"/>
    <lineage>
        <taxon>Eukaryota</taxon>
        <taxon>Metazoa</taxon>
        <taxon>Chordata</taxon>
        <taxon>Craniata</taxon>
        <taxon>Vertebrata</taxon>
        <taxon>Euteleostomi</taxon>
        <taxon>Actinopterygii</taxon>
        <taxon>Neopterygii</taxon>
        <taxon>Teleostei</taxon>
        <taxon>Anguilliformes</taxon>
        <taxon>Anguillidae</taxon>
        <taxon>Anguilla</taxon>
    </lineage>
</organism>
<accession>A0A0E9VCQ2</accession>
<dbReference type="AlphaFoldDB" id="A0A0E9VCQ2"/>
<reference evidence="1" key="2">
    <citation type="journal article" date="2015" name="Fish Shellfish Immunol.">
        <title>Early steps in the European eel (Anguilla anguilla)-Vibrio vulnificus interaction in the gills: Role of the RtxA13 toxin.</title>
        <authorList>
            <person name="Callol A."/>
            <person name="Pajuelo D."/>
            <person name="Ebbesson L."/>
            <person name="Teles M."/>
            <person name="MacKenzie S."/>
            <person name="Amaro C."/>
        </authorList>
    </citation>
    <scope>NUCLEOTIDE SEQUENCE</scope>
</reference>